<dbReference type="EMBL" id="WMJY01000040">
    <property type="protein sequence ID" value="MTH30781.1"/>
    <property type="molecule type" value="Genomic_DNA"/>
</dbReference>
<sequence>MNNSKNTHLALTQYYRWYQVYEIPFTKSTIENQLDILSDQVEISSQAGTTKGKDTLADRLQLFEGWKNAHHVKSTKIS</sequence>
<gene>
    <name evidence="1" type="ORF">GJV77_12885</name>
</gene>
<keyword evidence="2" id="KW-1185">Reference proteome</keyword>
<evidence type="ECO:0000313" key="1">
    <source>
        <dbReference type="EMBL" id="MTH30781.1"/>
    </source>
</evidence>
<comment type="caution">
    <text evidence="1">The sequence shown here is derived from an EMBL/GenBank/DDBJ whole genome shotgun (WGS) entry which is preliminary data.</text>
</comment>
<reference evidence="1 2" key="1">
    <citation type="journal article" date="2006" name="Int. J. Syst. Evol. Microbiol.">
        <title>Myroides pelagicus sp. nov., isolated from seawater in Thailand.</title>
        <authorList>
            <person name="Yoon J."/>
            <person name="Maneerat S."/>
            <person name="Kawai F."/>
            <person name="Yokota A."/>
        </authorList>
    </citation>
    <scope>NUCLEOTIDE SEQUENCE [LARGE SCALE GENOMIC DNA]</scope>
    <source>
        <strain evidence="1 2">SM1T</strain>
    </source>
</reference>
<name>A0A7K1GPK6_9FLAO</name>
<dbReference type="Proteomes" id="UP000488936">
    <property type="component" value="Unassembled WGS sequence"/>
</dbReference>
<organism evidence="1 2">
    <name type="scientific">Myroides pelagicus</name>
    <dbReference type="NCBI Taxonomy" id="270914"/>
    <lineage>
        <taxon>Bacteria</taxon>
        <taxon>Pseudomonadati</taxon>
        <taxon>Bacteroidota</taxon>
        <taxon>Flavobacteriia</taxon>
        <taxon>Flavobacteriales</taxon>
        <taxon>Flavobacteriaceae</taxon>
        <taxon>Myroides</taxon>
    </lineage>
</organism>
<dbReference type="RefSeq" id="WP_162521624.1">
    <property type="nucleotide sequence ID" value="NZ_JAYMMG010000049.1"/>
</dbReference>
<accession>A0A7K1GPK6</accession>
<evidence type="ECO:0000313" key="2">
    <source>
        <dbReference type="Proteomes" id="UP000488936"/>
    </source>
</evidence>
<protein>
    <submittedName>
        <fullName evidence="1">Uncharacterized protein</fullName>
    </submittedName>
</protein>
<proteinExistence type="predicted"/>
<dbReference type="AlphaFoldDB" id="A0A7K1GPK6"/>